<keyword evidence="2" id="KW-1185">Reference proteome</keyword>
<evidence type="ECO:0000313" key="1">
    <source>
        <dbReference type="EMBL" id="KAJ4959512.1"/>
    </source>
</evidence>
<dbReference type="Proteomes" id="UP001141806">
    <property type="component" value="Unassembled WGS sequence"/>
</dbReference>
<evidence type="ECO:0000313" key="2">
    <source>
        <dbReference type="Proteomes" id="UP001141806"/>
    </source>
</evidence>
<gene>
    <name evidence="1" type="ORF">NE237_026623</name>
</gene>
<comment type="caution">
    <text evidence="1">The sequence shown here is derived from an EMBL/GenBank/DDBJ whole genome shotgun (WGS) entry which is preliminary data.</text>
</comment>
<sequence length="104" mass="12159">MQSTIELPLKPTGFPPLKISFTGLHLKTHLAIPLKSSKISAFITTHFTTPKFQISPRLDLFPEFLNFYILKIRQNLHFCLEYNSHTTMHGESHNYIHIYNSNFR</sequence>
<proteinExistence type="predicted"/>
<name>A0A9Q0H431_9MAGN</name>
<dbReference type="EMBL" id="JAMYWD010000010">
    <property type="protein sequence ID" value="KAJ4959512.1"/>
    <property type="molecule type" value="Genomic_DNA"/>
</dbReference>
<organism evidence="1 2">
    <name type="scientific">Protea cynaroides</name>
    <dbReference type="NCBI Taxonomy" id="273540"/>
    <lineage>
        <taxon>Eukaryota</taxon>
        <taxon>Viridiplantae</taxon>
        <taxon>Streptophyta</taxon>
        <taxon>Embryophyta</taxon>
        <taxon>Tracheophyta</taxon>
        <taxon>Spermatophyta</taxon>
        <taxon>Magnoliopsida</taxon>
        <taxon>Proteales</taxon>
        <taxon>Proteaceae</taxon>
        <taxon>Protea</taxon>
    </lineage>
</organism>
<accession>A0A9Q0H431</accession>
<reference evidence="1" key="1">
    <citation type="journal article" date="2023" name="Plant J.">
        <title>The genome of the king protea, Protea cynaroides.</title>
        <authorList>
            <person name="Chang J."/>
            <person name="Duong T.A."/>
            <person name="Schoeman C."/>
            <person name="Ma X."/>
            <person name="Roodt D."/>
            <person name="Barker N."/>
            <person name="Li Z."/>
            <person name="Van de Peer Y."/>
            <person name="Mizrachi E."/>
        </authorList>
    </citation>
    <scope>NUCLEOTIDE SEQUENCE</scope>
    <source>
        <tissue evidence="1">Young leaves</tissue>
    </source>
</reference>
<dbReference type="AlphaFoldDB" id="A0A9Q0H431"/>
<protein>
    <submittedName>
        <fullName evidence="1">Uncharacterized protein</fullName>
    </submittedName>
</protein>